<feature type="region of interest" description="Disordered" evidence="3">
    <location>
        <begin position="2376"/>
        <end position="2499"/>
    </location>
</feature>
<dbReference type="PANTHER" id="PTHR21583">
    <property type="entry name" value="ELYS PROTEIN"/>
    <property type="match status" value="1"/>
</dbReference>
<feature type="region of interest" description="Disordered" evidence="3">
    <location>
        <begin position="1724"/>
        <end position="1771"/>
    </location>
</feature>
<feature type="compositionally biased region" description="Basic and acidic residues" evidence="3">
    <location>
        <begin position="1896"/>
        <end position="1914"/>
    </location>
</feature>
<feature type="compositionally biased region" description="Polar residues" evidence="3">
    <location>
        <begin position="2380"/>
        <end position="2404"/>
    </location>
</feature>
<evidence type="ECO:0008006" key="8">
    <source>
        <dbReference type="Google" id="ProtNLM"/>
    </source>
</evidence>
<evidence type="ECO:0000259" key="4">
    <source>
        <dbReference type="Pfam" id="PF13934"/>
    </source>
</evidence>
<feature type="compositionally biased region" description="Low complexity" evidence="3">
    <location>
        <begin position="1250"/>
        <end position="1262"/>
    </location>
</feature>
<feature type="compositionally biased region" description="Polar residues" evidence="3">
    <location>
        <begin position="2443"/>
        <end position="2456"/>
    </location>
</feature>
<feature type="compositionally biased region" description="Basic and acidic residues" evidence="3">
    <location>
        <begin position="2309"/>
        <end position="2328"/>
    </location>
</feature>
<dbReference type="InterPro" id="IPR025151">
    <property type="entry name" value="ELYS_dom"/>
</dbReference>
<proteinExistence type="predicted"/>
<keyword evidence="2" id="KW-0539">Nucleus</keyword>
<evidence type="ECO:0000259" key="5">
    <source>
        <dbReference type="Pfam" id="PF16687"/>
    </source>
</evidence>
<evidence type="ECO:0000256" key="2">
    <source>
        <dbReference type="ARBA" id="ARBA00023242"/>
    </source>
</evidence>
<feature type="compositionally biased region" description="Polar residues" evidence="3">
    <location>
        <begin position="2465"/>
        <end position="2481"/>
    </location>
</feature>
<dbReference type="Pfam" id="PF13934">
    <property type="entry name" value="ELYS"/>
    <property type="match status" value="1"/>
</dbReference>
<dbReference type="EMBL" id="CCAG010005910">
    <property type="status" value="NOT_ANNOTATED_CDS"/>
    <property type="molecule type" value="Genomic_DNA"/>
</dbReference>
<dbReference type="VEuPathDB" id="VectorBase:GMOY005021"/>
<feature type="compositionally biased region" description="Basic residues" evidence="3">
    <location>
        <begin position="2489"/>
        <end position="2499"/>
    </location>
</feature>
<dbReference type="InterPro" id="IPR052620">
    <property type="entry name" value="ELYS/MEL-28_NucAsmblyFactor"/>
</dbReference>
<dbReference type="GO" id="GO:0005634">
    <property type="term" value="C:nucleus"/>
    <property type="evidence" value="ECO:0007669"/>
    <property type="project" value="UniProtKB-SubCell"/>
</dbReference>
<feature type="compositionally biased region" description="Polar residues" evidence="3">
    <location>
        <begin position="1298"/>
        <end position="1310"/>
    </location>
</feature>
<organism evidence="6 7">
    <name type="scientific">Glossina morsitans morsitans</name>
    <name type="common">Savannah tsetse fly</name>
    <dbReference type="NCBI Taxonomy" id="37546"/>
    <lineage>
        <taxon>Eukaryota</taxon>
        <taxon>Metazoa</taxon>
        <taxon>Ecdysozoa</taxon>
        <taxon>Arthropoda</taxon>
        <taxon>Hexapoda</taxon>
        <taxon>Insecta</taxon>
        <taxon>Pterygota</taxon>
        <taxon>Neoptera</taxon>
        <taxon>Endopterygota</taxon>
        <taxon>Diptera</taxon>
        <taxon>Brachycera</taxon>
        <taxon>Muscomorpha</taxon>
        <taxon>Hippoboscoidea</taxon>
        <taxon>Glossinidae</taxon>
        <taxon>Glossina</taxon>
    </lineage>
</organism>
<feature type="domain" description="ELYS beta-propeller" evidence="5">
    <location>
        <begin position="52"/>
        <end position="403"/>
    </location>
</feature>
<name>A0A1B0FMC1_GLOMM</name>
<evidence type="ECO:0000256" key="3">
    <source>
        <dbReference type="SAM" id="MobiDB-lite"/>
    </source>
</evidence>
<dbReference type="EnsemblMetazoa" id="GMOY005021-RA">
    <property type="protein sequence ID" value="GMOY005021-PA"/>
    <property type="gene ID" value="GMOY005021"/>
</dbReference>
<dbReference type="STRING" id="37546.A0A1B0FMC1"/>
<dbReference type="Pfam" id="PF16687">
    <property type="entry name" value="ELYS-bb"/>
    <property type="match status" value="1"/>
</dbReference>
<reference evidence="6" key="1">
    <citation type="submission" date="2020-05" db="UniProtKB">
        <authorList>
            <consortium name="EnsemblMetazoa"/>
        </authorList>
    </citation>
    <scope>IDENTIFICATION</scope>
    <source>
        <strain evidence="6">Yale</strain>
    </source>
</reference>
<evidence type="ECO:0000256" key="1">
    <source>
        <dbReference type="ARBA" id="ARBA00004123"/>
    </source>
</evidence>
<feature type="region of interest" description="Disordered" evidence="3">
    <location>
        <begin position="1202"/>
        <end position="1310"/>
    </location>
</feature>
<evidence type="ECO:0000313" key="6">
    <source>
        <dbReference type="EnsemblMetazoa" id="GMOY005021-PA"/>
    </source>
</evidence>
<sequence>MEWYEIEVDGKHTVKFDEMRCPTYTSSEAPAVTDGNAMNVKKIGGILHQDKWAWLARNNVLQIIALHSAHTICTYEFSELLGYENCCIKCVEELFHNNFKSLLLAVVLESYRISDSTASYISVFSLETKSVLSTIELSLNITCARFVGPLACRRTLLQNFDGCLAVGSEEGALILLGMNRPKMMLLADEEEVPFVPCQIVDYNLPLTEIHRHFRNCQKEGIHLGLQVEAFDNPCSIKSLLPLDVSMGLAVGLEDGRLVCYDLAELQIYYVVQPSSGIYNLVKMDYLEPLDDPRPCFYILALYDNGKNLHALLHTLMFETRLRDEETSHYFEIFQNGAISLKLPLEETNCIALTCQSIATANIHNEEESKRLFAISWHSIIDEKNKLLLFDLNQWYKDEMPCAFECNQQPNYLAGYILNGCCKGLQTWLNSAMMRYFNSVQRFEEHFYPNALSFDCCLLHTNGSHRYNWEGVQNRIINVLRSSSASIFLDPNVYFNKIIEARLTPQFTELNLNFTYSRNAKYEVILSVALEQNCFKLLRDCAKCWKDGSFLGSQTASTGLSLSTLTDWIWRRATDIKNRCNSICTGFFQYAGYTLGQRERKELTCITRQLKLLGNLLEDVFKFSLRQIPGKVLYNLERKHKSILMTCDYHNVLIGFLDIGLLPKASFCNNNIEGVPYPYKQLKEGYKTKRSFFGKISENYLVKKTGACRLLYIDALIEHECQSNVLREYWLEDQGDGLYPPPRIEAILRVMLLPDMNYEHKCAILLYFFLDLNMVIEEELYMSVFKISKALIKTVQSFWNLDHGDLTAAVDGFVSAVGTNEGYPQWLLELLIEALLCHRSSNKALRILQSQSYIISPSLKLRTLLANRRISEAFKYVRSKNDDILIELFFNSCLHNGQFDVICGLALNEKEDLLLQDILKKSKLCGAKSLHFVYLLQKSKYVEAVSYMNELAKDKSSHVSDRVGSLVDTPNLMLSAMARVTQSLTDVYFKIKNKIEQKEFTNSSPLPLSCQLIKQNASDLLGGIYHSSALRTHFASYYSGEMKNDQRQYEAAQVMNRNNASFFRLPQNQSHTQGLRTQNNISYPQVYKPTAKRRYVENDLYEDALLLDRGSSDIRGNPNKRRRYEVMEELNDITQSRRRSRQTNVTNCNFTAIEGDDDMSSSNENEEAENFLKETLVTGKKTEITNATEKQPLIEIQSILKSTKEEEKHSRNNIPQLTFLVEEDKQKENTTTISVDSSEEFDDDFYSPLLSQQSSNQSFNQSSKPDIVNSQTCLSGPQPRKPLARLSTESSEKCKPTDSSKTGPYQTDLTNTFVPGRLQKITLLTNEKLRSDLSDIDTLSPKVCSDDLLLHKRQNGSSGAASTTNEKCELNIFASQETATNVIPISTSDPNAEMLVSSKYSLTSESSISVKSSTTETLASKVSSFKLVETVCKGNSAVIPDNTTSSSESNTNNSKKFTVGQESKMMETTLGMTTFDLSILDTTTIAQCQSSLAITPVEEENVVKSKLRDSKAIMRNSPEEDMGVKQSVCEARKMEVKALSPLTGEFEKLQQTGDNESPKNEDYIVLSSSCSSSSLPTYNKQDDELSQSLDQRSCDNEKERLDDFNTKNIKEANTNKEELMDTYEYEENAIDYEYSDEEVVSTNENDSNEFVDFIGDSSHSMLRNKPEKSEDGDSDDYIEVDEQSFEKCDAMQVSISSVEEEGEKVEADQVSLSSDWQEYIISSDPTSLEQKEIESDQLTQTFVSSRQSQSSKSGFPAREEEEENTSSQEPMVTCCENDNQQPLTLNPLITIETIIPPKESISLTSEIDMQINEHMATSTLPTDDVVQPLLDFESLAEVVDIQIMEYATTSTLGTESNVQELLKVDKVVALNPSNIIKQEITLLRSCQLVNAETVNETSEKKSESDGEIARNSEVDGTEITKKEAEIIKEKSSVVCEVEQKSNVKIEELAETECVDKVSLKENKFAQNFDCGTESTGTEKTDAMVQSCPVSLASTQTYPTDMPIAIISESTISMKKELVSSKDVENQEDKANVKMRIKAIEEQIDSSAAELTMSSSLKRRADGSTENIKQAEEPCVSFDNERKALLIENVQNSKLKQEEKREETDESIKTPVTIPRILRGSSEPPKEKGHNTSNISVLYNRAKRGISLPPQSQGVTADVALSERGNINSPHTKFSDNKNSEGVENSNSSSPQSNVMVPILEGPLNADSPSARTRSRTRHTSTSSNTSELPHTLKRARSNSVSSQTESISSTKSRDRRARNVMPIQEETESMPGSPKQADAKGSSQELKRRQTESPLSMTTRKQRAHGLVSLKEEEIESRPESRKSTDTRDTVSDIVSISESGLAYSSARRLTRNQLAVLEKSKKLAQIFKKGIQAETEMPYTPTQTQTPGKQLRKTGSNRSITSLQEESDDDESIISKRSTTSSVGRRRSSRAIKKNEGIEDDQISVTSSMDSETRNTPYKLRSKGGSLSINTLETISENSNIATTTTPTRKTKKGTRAAQ</sequence>
<feature type="compositionally biased region" description="Low complexity" evidence="3">
    <location>
        <begin position="2236"/>
        <end position="2249"/>
    </location>
</feature>
<feature type="domain" description="ELYS-like" evidence="4">
    <location>
        <begin position="710"/>
        <end position="920"/>
    </location>
</feature>
<feature type="region of interest" description="Disordered" evidence="3">
    <location>
        <begin position="1653"/>
        <end position="1675"/>
    </location>
</feature>
<protein>
    <recommendedName>
        <fullName evidence="8">ELYS-like domain-containing protein</fullName>
    </recommendedName>
</protein>
<feature type="compositionally biased region" description="Basic and acidic residues" evidence="3">
    <location>
        <begin position="2093"/>
        <end position="2106"/>
    </location>
</feature>
<feature type="region of interest" description="Disordered" evidence="3">
    <location>
        <begin position="1894"/>
        <end position="1914"/>
    </location>
</feature>
<feature type="region of interest" description="Disordered" evidence="3">
    <location>
        <begin position="2093"/>
        <end position="2131"/>
    </location>
</feature>
<comment type="subcellular location">
    <subcellularLocation>
        <location evidence="1">Nucleus</location>
    </subcellularLocation>
</comment>
<dbReference type="Proteomes" id="UP000092444">
    <property type="component" value="Unassembled WGS sequence"/>
</dbReference>
<accession>A0A1B0FMC1</accession>
<evidence type="ECO:0000313" key="7">
    <source>
        <dbReference type="Proteomes" id="UP000092444"/>
    </source>
</evidence>
<feature type="region of interest" description="Disordered" evidence="3">
    <location>
        <begin position="2162"/>
        <end position="2328"/>
    </location>
</feature>
<dbReference type="PANTHER" id="PTHR21583:SF8">
    <property type="entry name" value="PROTEIN ELYS"/>
    <property type="match status" value="1"/>
</dbReference>
<feature type="compositionally biased region" description="Low complexity" evidence="3">
    <location>
        <begin position="1743"/>
        <end position="1752"/>
    </location>
</feature>
<dbReference type="InterPro" id="IPR032040">
    <property type="entry name" value="ELYS-bb"/>
</dbReference>
<keyword evidence="7" id="KW-1185">Reference proteome</keyword>